<dbReference type="PIRSF" id="PIRSF028451">
    <property type="entry name" value="UCP028451"/>
    <property type="match status" value="1"/>
</dbReference>
<dbReference type="Proteomes" id="UP000198820">
    <property type="component" value="Unassembled WGS sequence"/>
</dbReference>
<dbReference type="STRING" id="908615.SAMN05421540_103265"/>
<evidence type="ECO:0000313" key="2">
    <source>
        <dbReference type="Proteomes" id="UP000198820"/>
    </source>
</evidence>
<keyword evidence="2" id="KW-1185">Reference proteome</keyword>
<evidence type="ECO:0000313" key="1">
    <source>
        <dbReference type="EMBL" id="SEA15277.1"/>
    </source>
</evidence>
<proteinExistence type="predicted"/>
<dbReference type="NCBIfam" id="TIGR02453">
    <property type="entry name" value="TIGR02453 family protein"/>
    <property type="match status" value="1"/>
</dbReference>
<dbReference type="EMBL" id="FNQF01000003">
    <property type="protein sequence ID" value="SEA15277.1"/>
    <property type="molecule type" value="Genomic_DNA"/>
</dbReference>
<protein>
    <submittedName>
        <fullName evidence="1">TIGR02453 family protein</fullName>
    </submittedName>
</protein>
<dbReference type="InterPro" id="IPR012808">
    <property type="entry name" value="CHP02453"/>
</dbReference>
<sequence>MDFQEAFQFLEELNTNNHKDWMDENRDWYQKIRQDLILWCNKMDAKFAEIDPDYFSLPGNKALNRINNNLLYHPNKPPYKDHFGIGFDKKPKHCDFYLHLGINESFLASGFYKPPSKILKSVREAIDYNGEDFKAILNTKNFKKHFGELDKSHSLKTTPKSYSKEHQHIDILRLKSFFVETSISKDLIFSSEFEDFLIEKYKVLLPFRNYLNQSITV</sequence>
<dbReference type="PANTHER" id="PTHR36452:SF1">
    <property type="entry name" value="DUF2461 DOMAIN-CONTAINING PROTEIN"/>
    <property type="match status" value="1"/>
</dbReference>
<accession>A0A1H3YV50</accession>
<dbReference type="RefSeq" id="WP_093241029.1">
    <property type="nucleotide sequence ID" value="NZ_FNQF01000003.1"/>
</dbReference>
<dbReference type="AlphaFoldDB" id="A0A1H3YV50"/>
<reference evidence="1 2" key="1">
    <citation type="submission" date="2016-10" db="EMBL/GenBank/DDBJ databases">
        <authorList>
            <person name="de Groot N.N."/>
        </authorList>
    </citation>
    <scope>NUCLEOTIDE SEQUENCE [LARGE SCALE GENOMIC DNA]</scope>
    <source>
        <strain evidence="1 2">DSM 23581</strain>
    </source>
</reference>
<dbReference type="Pfam" id="PF09365">
    <property type="entry name" value="DUF2461"/>
    <property type="match status" value="1"/>
</dbReference>
<dbReference type="PANTHER" id="PTHR36452">
    <property type="entry name" value="CHROMOSOME 12, WHOLE GENOME SHOTGUN SEQUENCE"/>
    <property type="match status" value="1"/>
</dbReference>
<gene>
    <name evidence="1" type="ORF">SAMN05421540_103265</name>
</gene>
<organism evidence="1 2">
    <name type="scientific">Psychroflexus halocasei</name>
    <dbReference type="NCBI Taxonomy" id="908615"/>
    <lineage>
        <taxon>Bacteria</taxon>
        <taxon>Pseudomonadati</taxon>
        <taxon>Bacteroidota</taxon>
        <taxon>Flavobacteriia</taxon>
        <taxon>Flavobacteriales</taxon>
        <taxon>Flavobacteriaceae</taxon>
        <taxon>Psychroflexus</taxon>
    </lineage>
</organism>
<dbReference type="InterPro" id="IPR015996">
    <property type="entry name" value="UCP028451"/>
</dbReference>
<name>A0A1H3YV50_9FLAO</name>